<dbReference type="EMBL" id="QGKV02001556">
    <property type="protein sequence ID" value="KAF3521166.1"/>
    <property type="molecule type" value="Genomic_DNA"/>
</dbReference>
<dbReference type="Proteomes" id="UP000266723">
    <property type="component" value="Unassembled WGS sequence"/>
</dbReference>
<name>A0ABQ7B4B6_BRACR</name>
<keyword evidence="2" id="KW-1185">Reference proteome</keyword>
<evidence type="ECO:0000313" key="2">
    <source>
        <dbReference type="Proteomes" id="UP000266723"/>
    </source>
</evidence>
<evidence type="ECO:0000313" key="1">
    <source>
        <dbReference type="EMBL" id="KAF3521166.1"/>
    </source>
</evidence>
<reference evidence="1 2" key="1">
    <citation type="journal article" date="2020" name="BMC Genomics">
        <title>Intraspecific diversification of the crop wild relative Brassica cretica Lam. using demographic model selection.</title>
        <authorList>
            <person name="Kioukis A."/>
            <person name="Michalopoulou V.A."/>
            <person name="Briers L."/>
            <person name="Pirintsos S."/>
            <person name="Studholme D.J."/>
            <person name="Pavlidis P."/>
            <person name="Sarris P.F."/>
        </authorList>
    </citation>
    <scope>NUCLEOTIDE SEQUENCE [LARGE SCALE GENOMIC DNA]</scope>
    <source>
        <strain evidence="2">cv. PFS-1207/04</strain>
    </source>
</reference>
<protein>
    <submittedName>
        <fullName evidence="1">Uncharacterized protein</fullName>
    </submittedName>
</protein>
<proteinExistence type="predicted"/>
<comment type="caution">
    <text evidence="1">The sequence shown here is derived from an EMBL/GenBank/DDBJ whole genome shotgun (WGS) entry which is preliminary data.</text>
</comment>
<organism evidence="1 2">
    <name type="scientific">Brassica cretica</name>
    <name type="common">Mustard</name>
    <dbReference type="NCBI Taxonomy" id="69181"/>
    <lineage>
        <taxon>Eukaryota</taxon>
        <taxon>Viridiplantae</taxon>
        <taxon>Streptophyta</taxon>
        <taxon>Embryophyta</taxon>
        <taxon>Tracheophyta</taxon>
        <taxon>Spermatophyta</taxon>
        <taxon>Magnoliopsida</taxon>
        <taxon>eudicotyledons</taxon>
        <taxon>Gunneridae</taxon>
        <taxon>Pentapetalae</taxon>
        <taxon>rosids</taxon>
        <taxon>malvids</taxon>
        <taxon>Brassicales</taxon>
        <taxon>Brassicaceae</taxon>
        <taxon>Brassiceae</taxon>
        <taxon>Brassica</taxon>
    </lineage>
</organism>
<sequence>MFYLIAVLDDDNIYCEIVGIEAKSSGFSDVLFLDAATGRNIKEASACFIVKVHSHMIDRIATF</sequence>
<accession>A0ABQ7B4B6</accession>
<gene>
    <name evidence="1" type="ORF">DY000_02059102</name>
</gene>